<feature type="domain" description="EF-hand" evidence="5">
    <location>
        <begin position="109"/>
        <end position="144"/>
    </location>
</feature>
<evidence type="ECO:0000256" key="3">
    <source>
        <dbReference type="SAM" id="MobiDB-lite"/>
    </source>
</evidence>
<dbReference type="KEGG" id="talb:FTW19_18135"/>
<keyword evidence="4" id="KW-0732">Signal</keyword>
<evidence type="ECO:0000313" key="7">
    <source>
        <dbReference type="Proteomes" id="UP000321820"/>
    </source>
</evidence>
<feature type="signal peptide" evidence="4">
    <location>
        <begin position="1"/>
        <end position="18"/>
    </location>
</feature>
<dbReference type="GO" id="GO:0005509">
    <property type="term" value="F:calcium ion binding"/>
    <property type="evidence" value="ECO:0007669"/>
    <property type="project" value="InterPro"/>
</dbReference>
<dbReference type="PANTHER" id="PTHR10827:SF98">
    <property type="entry name" value="45 KDA CALCIUM-BINDING PROTEIN"/>
    <property type="match status" value="1"/>
</dbReference>
<reference evidence="6 7" key="1">
    <citation type="submission" date="2019-08" db="EMBL/GenBank/DDBJ databases">
        <title>Complete genome sequence of Terriglobus albidus strain ORNL.</title>
        <authorList>
            <person name="Podar M."/>
        </authorList>
    </citation>
    <scope>NUCLEOTIDE SEQUENCE [LARGE SCALE GENOMIC DNA]</scope>
    <source>
        <strain evidence="6 7">ORNL</strain>
    </source>
</reference>
<feature type="chain" id="PRO_5023061604" description="EF-hand domain-containing protein" evidence="4">
    <location>
        <begin position="19"/>
        <end position="285"/>
    </location>
</feature>
<evidence type="ECO:0000313" key="6">
    <source>
        <dbReference type="EMBL" id="QEE29735.1"/>
    </source>
</evidence>
<evidence type="ECO:0000256" key="2">
    <source>
        <dbReference type="ARBA" id="ARBA00022737"/>
    </source>
</evidence>
<dbReference type="Pfam" id="PF13202">
    <property type="entry name" value="EF-hand_5"/>
    <property type="match status" value="3"/>
</dbReference>
<dbReference type="InterPro" id="IPR011992">
    <property type="entry name" value="EF-hand-dom_pair"/>
</dbReference>
<accession>A0A5B9EF84</accession>
<evidence type="ECO:0000256" key="4">
    <source>
        <dbReference type="SAM" id="SignalP"/>
    </source>
</evidence>
<dbReference type="Gene3D" id="1.10.238.10">
    <property type="entry name" value="EF-hand"/>
    <property type="match status" value="4"/>
</dbReference>
<dbReference type="OrthoDB" id="113323at2"/>
<dbReference type="Pfam" id="PF13499">
    <property type="entry name" value="EF-hand_7"/>
    <property type="match status" value="2"/>
</dbReference>
<name>A0A5B9EF84_9BACT</name>
<dbReference type="PROSITE" id="PS00018">
    <property type="entry name" value="EF_HAND_1"/>
    <property type="match status" value="3"/>
</dbReference>
<feature type="domain" description="EF-hand" evidence="5">
    <location>
        <begin position="152"/>
        <end position="187"/>
    </location>
</feature>
<evidence type="ECO:0000256" key="1">
    <source>
        <dbReference type="ARBA" id="ARBA00022723"/>
    </source>
</evidence>
<proteinExistence type="predicted"/>
<feature type="compositionally biased region" description="Polar residues" evidence="3">
    <location>
        <begin position="254"/>
        <end position="267"/>
    </location>
</feature>
<evidence type="ECO:0000259" key="5">
    <source>
        <dbReference type="PROSITE" id="PS50222"/>
    </source>
</evidence>
<dbReference type="EMBL" id="CP042806">
    <property type="protein sequence ID" value="QEE29735.1"/>
    <property type="molecule type" value="Genomic_DNA"/>
</dbReference>
<dbReference type="SUPFAM" id="SSF47473">
    <property type="entry name" value="EF-hand"/>
    <property type="match status" value="3"/>
</dbReference>
<keyword evidence="7" id="KW-1185">Reference proteome</keyword>
<sequence>MRRALPLSLFALPLTVLAQGPGGPGGPGGPPPRIVLQALDTDHDGQLSTAEIAAASAGLLSLDVNHDGQLTSLEYLPNQADPKANNADEMAQRLMVFDKNGDGVLTKDEVPERIAGIFARADKNGDGKITADELKSTAAKTAGPNGRVERGANITRMDPILSALDADHDGVISAAEIAAAPTVLKALDKDGDGTLSAAEIRMRQQTPADRAAHFFEEWDTNKDGKVTIEEAPERMGPQFSQIDTNHDGGIDLQEATTYFANMPQQQRGPRPEGAPEGQRPDTPRN</sequence>
<dbReference type="InterPro" id="IPR018247">
    <property type="entry name" value="EF_Hand_1_Ca_BS"/>
</dbReference>
<protein>
    <recommendedName>
        <fullName evidence="5">EF-hand domain-containing protein</fullName>
    </recommendedName>
</protein>
<dbReference type="Proteomes" id="UP000321820">
    <property type="component" value="Chromosome"/>
</dbReference>
<dbReference type="PROSITE" id="PS50222">
    <property type="entry name" value="EF_HAND_2"/>
    <property type="match status" value="3"/>
</dbReference>
<gene>
    <name evidence="6" type="ORF">FTW19_18135</name>
</gene>
<organism evidence="6 7">
    <name type="scientific">Terriglobus albidus</name>
    <dbReference type="NCBI Taxonomy" id="1592106"/>
    <lineage>
        <taxon>Bacteria</taxon>
        <taxon>Pseudomonadati</taxon>
        <taxon>Acidobacteriota</taxon>
        <taxon>Terriglobia</taxon>
        <taxon>Terriglobales</taxon>
        <taxon>Acidobacteriaceae</taxon>
        <taxon>Terriglobus</taxon>
    </lineage>
</organism>
<dbReference type="RefSeq" id="WP_147649005.1">
    <property type="nucleotide sequence ID" value="NZ_CP042806.1"/>
</dbReference>
<feature type="domain" description="EF-hand" evidence="5">
    <location>
        <begin position="206"/>
        <end position="241"/>
    </location>
</feature>
<dbReference type="InterPro" id="IPR002048">
    <property type="entry name" value="EF_hand_dom"/>
</dbReference>
<keyword evidence="1" id="KW-0479">Metal-binding</keyword>
<dbReference type="SMART" id="SM00054">
    <property type="entry name" value="EFh"/>
    <property type="match status" value="5"/>
</dbReference>
<dbReference type="AlphaFoldDB" id="A0A5B9EF84"/>
<dbReference type="PANTHER" id="PTHR10827">
    <property type="entry name" value="RETICULOCALBIN"/>
    <property type="match status" value="1"/>
</dbReference>
<feature type="region of interest" description="Disordered" evidence="3">
    <location>
        <begin position="238"/>
        <end position="285"/>
    </location>
</feature>
<keyword evidence="2" id="KW-0677">Repeat</keyword>